<protein>
    <recommendedName>
        <fullName evidence="1">UDP-glucose/GDP-mannose dehydrogenase N-terminal domain-containing protein</fullName>
    </recommendedName>
</protein>
<evidence type="ECO:0000259" key="1">
    <source>
        <dbReference type="Pfam" id="PF03721"/>
    </source>
</evidence>
<dbReference type="SUPFAM" id="SSF51735">
    <property type="entry name" value="NAD(P)-binding Rossmann-fold domains"/>
    <property type="match status" value="1"/>
</dbReference>
<name>A0A382Z9Z0_9ZZZZ</name>
<dbReference type="GO" id="GO:0051287">
    <property type="term" value="F:NAD binding"/>
    <property type="evidence" value="ECO:0007669"/>
    <property type="project" value="InterPro"/>
</dbReference>
<dbReference type="AlphaFoldDB" id="A0A382Z9Z0"/>
<evidence type="ECO:0000313" key="2">
    <source>
        <dbReference type="EMBL" id="SVD91508.1"/>
    </source>
</evidence>
<dbReference type="InterPro" id="IPR036291">
    <property type="entry name" value="NAD(P)-bd_dom_sf"/>
</dbReference>
<proteinExistence type="predicted"/>
<organism evidence="2">
    <name type="scientific">marine metagenome</name>
    <dbReference type="NCBI Taxonomy" id="408172"/>
    <lineage>
        <taxon>unclassified sequences</taxon>
        <taxon>metagenomes</taxon>
        <taxon>ecological metagenomes</taxon>
    </lineage>
</organism>
<feature type="domain" description="UDP-glucose/GDP-mannose dehydrogenase N-terminal" evidence="1">
    <location>
        <begin position="1"/>
        <end position="41"/>
    </location>
</feature>
<dbReference type="InterPro" id="IPR001732">
    <property type="entry name" value="UDP-Glc/GDP-Man_DH_N"/>
</dbReference>
<dbReference type="GO" id="GO:0016616">
    <property type="term" value="F:oxidoreductase activity, acting on the CH-OH group of donors, NAD or NADP as acceptor"/>
    <property type="evidence" value="ECO:0007669"/>
    <property type="project" value="InterPro"/>
</dbReference>
<accession>A0A382Z9Z0</accession>
<dbReference type="EMBL" id="UINC01181690">
    <property type="protein sequence ID" value="SVD91508.1"/>
    <property type="molecule type" value="Genomic_DNA"/>
</dbReference>
<sequence>MKIGIVGLGYVGVQLAVAFGQKTETVGFDPDQHKIEAYKSGVDLAGEVTR</sequence>
<reference evidence="2" key="1">
    <citation type="submission" date="2018-05" db="EMBL/GenBank/DDBJ databases">
        <authorList>
            <person name="Lanie J.A."/>
            <person name="Ng W.-L."/>
            <person name="Kazmierczak K.M."/>
            <person name="Andrzejewski T.M."/>
            <person name="Davidsen T.M."/>
            <person name="Wayne K.J."/>
            <person name="Tettelin H."/>
            <person name="Glass J.I."/>
            <person name="Rusch D."/>
            <person name="Podicherti R."/>
            <person name="Tsui H.-C.T."/>
            <person name="Winkler M.E."/>
        </authorList>
    </citation>
    <scope>NUCLEOTIDE SEQUENCE</scope>
</reference>
<feature type="non-terminal residue" evidence="2">
    <location>
        <position position="50"/>
    </location>
</feature>
<dbReference type="Gene3D" id="3.40.50.720">
    <property type="entry name" value="NAD(P)-binding Rossmann-like Domain"/>
    <property type="match status" value="1"/>
</dbReference>
<dbReference type="Pfam" id="PF03721">
    <property type="entry name" value="UDPG_MGDP_dh_N"/>
    <property type="match status" value="1"/>
</dbReference>
<gene>
    <name evidence="2" type="ORF">METZ01_LOCUS444362</name>
</gene>